<dbReference type="EMBL" id="JAFCNB010000008">
    <property type="protein sequence ID" value="MBP2705599.1"/>
    <property type="molecule type" value="Genomic_DNA"/>
</dbReference>
<comment type="caution">
    <text evidence="2">The sequence shown here is derived from an EMBL/GenBank/DDBJ whole genome shotgun (WGS) entry which is preliminary data.</text>
</comment>
<organism evidence="2 3">
    <name type="scientific">Microbispora oryzae</name>
    <dbReference type="NCBI Taxonomy" id="2806554"/>
    <lineage>
        <taxon>Bacteria</taxon>
        <taxon>Bacillati</taxon>
        <taxon>Actinomycetota</taxon>
        <taxon>Actinomycetes</taxon>
        <taxon>Streptosporangiales</taxon>
        <taxon>Streptosporangiaceae</taxon>
        <taxon>Microbispora</taxon>
    </lineage>
</organism>
<accession>A0A941AR69</accession>
<dbReference type="AlphaFoldDB" id="A0A941AR69"/>
<gene>
    <name evidence="2" type="ORF">JOL79_17440</name>
</gene>
<feature type="transmembrane region" description="Helical" evidence="1">
    <location>
        <begin position="78"/>
        <end position="100"/>
    </location>
</feature>
<evidence type="ECO:0000313" key="2">
    <source>
        <dbReference type="EMBL" id="MBP2705599.1"/>
    </source>
</evidence>
<dbReference type="RefSeq" id="WP_210156869.1">
    <property type="nucleotide sequence ID" value="NZ_JAFCNB010000008.1"/>
</dbReference>
<proteinExistence type="predicted"/>
<keyword evidence="1" id="KW-0812">Transmembrane</keyword>
<reference evidence="2" key="1">
    <citation type="submission" date="2021-02" db="EMBL/GenBank/DDBJ databases">
        <title>Draft genome sequence of Microbispora sp. RL4-1S isolated from rice leaves in Thailand.</title>
        <authorList>
            <person name="Muangham S."/>
            <person name="Duangmal K."/>
        </authorList>
    </citation>
    <scope>NUCLEOTIDE SEQUENCE</scope>
    <source>
        <strain evidence="2">RL4-1S</strain>
    </source>
</reference>
<protein>
    <submittedName>
        <fullName evidence="2">Uncharacterized protein</fullName>
    </submittedName>
</protein>
<feature type="transmembrane region" description="Helical" evidence="1">
    <location>
        <begin position="51"/>
        <end position="71"/>
    </location>
</feature>
<evidence type="ECO:0000313" key="3">
    <source>
        <dbReference type="Proteomes" id="UP000674234"/>
    </source>
</evidence>
<sequence length="101" mass="10329">MTRTWVPPALPMVACLLLAGLWGMSTFDGWVQNAFCSGASSSLECGDRLALVSTVSAGVALFAGMTTAAGWIGRRDDLLGVAVAAWLVAVGVLFVGGIAVQ</sequence>
<keyword evidence="1" id="KW-1133">Transmembrane helix</keyword>
<dbReference type="Proteomes" id="UP000674234">
    <property type="component" value="Unassembled WGS sequence"/>
</dbReference>
<keyword evidence="1" id="KW-0472">Membrane</keyword>
<keyword evidence="3" id="KW-1185">Reference proteome</keyword>
<evidence type="ECO:0000256" key="1">
    <source>
        <dbReference type="SAM" id="Phobius"/>
    </source>
</evidence>
<name>A0A941AR69_9ACTN</name>